<name>A0AAP0ZL05_9XANT</name>
<accession>A0AAP0ZL05</accession>
<protein>
    <submittedName>
        <fullName evidence="2">Uncharacterized protein</fullName>
    </submittedName>
</protein>
<evidence type="ECO:0000313" key="2">
    <source>
        <dbReference type="EMBL" id="KOR43979.1"/>
    </source>
</evidence>
<proteinExistence type="predicted"/>
<reference evidence="2 3" key="1">
    <citation type="submission" date="2015-07" db="EMBL/GenBank/DDBJ databases">
        <authorList>
            <consortium name="Consortium for Microbial Forensics and Genomics (microFORGE)"/>
            <person name="Knight B.M."/>
            <person name="Roberts D.P."/>
            <person name="Lin D."/>
            <person name="Hari K."/>
            <person name="Fletcher J."/>
            <person name="Melcher U."/>
            <person name="Blagden T."/>
            <person name="Winegar R.A."/>
        </authorList>
    </citation>
    <scope>NUCLEOTIDE SEQUENCE [LARGE SCALE GENOMIC DNA]</scope>
    <source>
        <strain evidence="2 3">X11-5A</strain>
    </source>
</reference>
<comment type="caution">
    <text evidence="2">The sequence shown here is derived from an EMBL/GenBank/DDBJ whole genome shotgun (WGS) entry which is preliminary data.</text>
</comment>
<dbReference type="EMBL" id="LHUJ01000212">
    <property type="protein sequence ID" value="KOR43979.1"/>
    <property type="molecule type" value="Genomic_DNA"/>
</dbReference>
<dbReference type="AlphaFoldDB" id="A0AAP0ZL05"/>
<feature type="compositionally biased region" description="Basic and acidic residues" evidence="1">
    <location>
        <begin position="181"/>
        <end position="194"/>
    </location>
</feature>
<evidence type="ECO:0000256" key="1">
    <source>
        <dbReference type="SAM" id="MobiDB-lite"/>
    </source>
</evidence>
<feature type="region of interest" description="Disordered" evidence="1">
    <location>
        <begin position="174"/>
        <end position="194"/>
    </location>
</feature>
<gene>
    <name evidence="2" type="ORF">ADT25_11495</name>
</gene>
<sequence length="194" mass="21009">MAKTGLEEFLAMMRKRFQGMHAIAAGGDQGDVLLEIALLGHNNSKFCQRIHRRLTSHGGDPRDAVITETVQGESLAVLHKRLANLPTIAVPSDPVHTLLTIGMLPETAYGSGSGACLSSGAFCDSPARWLFAHQMLQRARRRAGRTVDGFLARRCACSTAVVLRLRSIRNGQRAAGSADGRCGHMVDPQKQHFP</sequence>
<evidence type="ECO:0000313" key="3">
    <source>
        <dbReference type="Proteomes" id="UP000036790"/>
    </source>
</evidence>
<dbReference type="Proteomes" id="UP000036790">
    <property type="component" value="Unassembled WGS sequence"/>
</dbReference>
<reference evidence="2 3" key="2">
    <citation type="submission" date="2015-09" db="EMBL/GenBank/DDBJ databases">
        <title>Draft genome sequence of Xanthomonas oryzae pv. USA str. X11-5A.</title>
        <authorList>
            <person name="Knight B.M."/>
            <person name="Roberts D.P."/>
            <person name="Lin D."/>
            <person name="Hari K."/>
            <person name="Fletcher J."/>
            <person name="Melcher U."/>
            <person name="Blagden T."/>
            <person name="Winegar R.A."/>
        </authorList>
    </citation>
    <scope>NUCLEOTIDE SEQUENCE [LARGE SCALE GENOMIC DNA]</scope>
    <source>
        <strain evidence="2 3">X11-5A</strain>
    </source>
</reference>
<organism evidence="2 3">
    <name type="scientific">Xanthomonas oryzae</name>
    <dbReference type="NCBI Taxonomy" id="347"/>
    <lineage>
        <taxon>Bacteria</taxon>
        <taxon>Pseudomonadati</taxon>
        <taxon>Pseudomonadota</taxon>
        <taxon>Gammaproteobacteria</taxon>
        <taxon>Lysobacterales</taxon>
        <taxon>Lysobacteraceae</taxon>
        <taxon>Xanthomonas</taxon>
    </lineage>
</organism>